<feature type="region of interest" description="Disordered" evidence="2">
    <location>
        <begin position="1249"/>
        <end position="1304"/>
    </location>
</feature>
<feature type="region of interest" description="Disordered" evidence="2">
    <location>
        <begin position="446"/>
        <end position="478"/>
    </location>
</feature>
<keyword evidence="1" id="KW-0863">Zinc-finger</keyword>
<feature type="domain" description="C2H2-type" evidence="3">
    <location>
        <begin position="554"/>
        <end position="572"/>
    </location>
</feature>
<dbReference type="GeneID" id="20239386"/>
<feature type="region of interest" description="Disordered" evidence="2">
    <location>
        <begin position="388"/>
        <end position="433"/>
    </location>
</feature>
<sequence>MSVHACNNQLNVNRRIMDEKISNHPCHRLSIPSAKLFWCRHCMQSFEDPITRWRHSKSCKTGGIENHEKRIEQDVSALQQYCESKQREDDISKQNHGTTTEILETVTGEQLVIVKHETVENENEVFEKIEQKGEYSCFICKRPFPSLEDMKEHVKYPCSKREPIEYGSILIPGSGGTTFIDPPTNYFPNSSRKQQVIEEPIPPKPKMPMITRQPVLGEIVEQSADPSTGVRTFEVHSQNDDIPLSDILSKLSEGGYLVAGEEASAVNQVVVVQQVDEKGQITQTEHILPPHIQIQQGVQGQEPQSETQEAVPDEIEADVIDAIQGIDENSQEGEITYYITETGQLVKDPMELKSGNKELFYYDDDQFAGMNILTQAAEATMGNLIYPEKRKAEEDEDENVKRSRVQCKPDEEFGSNNPPEPPRSPRNDYPSFENGTIRILGRLSQSEATNSSSYNNDGQNGKQQSSNQGEQPMDTTESLNSRYIDRSLSVDLPISSHLARYPQSDLNQNNSELSNSLPSPTPKKEKPKIPNKGRESPPKKSKKSRRRYSYEDEFKCRICDKTFRTSQLLSRHSQYPCKIFNTRNMSQKVLRPKRGTNVGKLLNTSNQKSSSKNPSHNTKSQASQKTVVNVYRKPMLLLHGLKVSTLFEEKKKSKKVKKRPEPSYIPTLPRTKTIWLPNEKLIMDELPEKEQFFYELDLVGCYHLSGEPRPNSPVNVPNIFNPENKFLENQSSSEKTNDVFTPLTISTDIDCSRNISLLEDFSPPILERMDLVNSPELSSPNLPDEPPVLIPVIEAVTKSEKILDDSDYTFDFSSTPKSKTPETRRHFMDLFIEASPITAQKQNGSQQLDDADAKKSPLKNMITKNDLISKLTNSLKKKLTPQKILPMSTEATIAAKRSLLPSFDNISVHDSNAPVKAKKRLVLPISKLNGVKSPSKLNVVIFKQKSQFRKFVERKTITKQVFADQELEDDICELLDYMLEKVATQNAPNIGSFSDLEIDSDVKIKPEKMVKDASNSFESETSKTENSAPGTTSWKELKGVLHRRNEIKKLLNSMLKTVMCRKISEIDLDKTDIQNLMNKIVNKVTHSCETSAKNYQLTDEVREILDQIVCKVSDKQIDLDVQQSLDQIVQNIVDHQTNFEVGKILNEMVSNVVSKYQADLMRNEISEILNKIVREISENLEVENLEMNRNSLDCLEMDTKSDVNANNLTSKLETIKIEVDDGEDMFFVMKDGNLILKEMVSDFEADDFSQTTDSVKNESPDSNESFSDDAKDSDFNCGGEFQNGFSNSDDSSNSKSDFNSNSQSVLHDEGIVSDISAADNSERDMLKNEATRPNVTVQYIPRINSVDALTSEKLNFGLDNDFDKEGSPDYIVSKIVFNEEEIVLNDSGLDDSDEIVSQSSLDSNNILQDVPCYTKFA</sequence>
<dbReference type="GO" id="GO:0008270">
    <property type="term" value="F:zinc ion binding"/>
    <property type="evidence" value="ECO:0007669"/>
    <property type="project" value="UniProtKB-KW"/>
</dbReference>
<dbReference type="KEGG" id="lgi:LOTGIDRAFT_163332"/>
<proteinExistence type="predicted"/>
<keyword evidence="1" id="KW-0862">Zinc</keyword>
<dbReference type="RefSeq" id="XP_009057673.1">
    <property type="nucleotide sequence ID" value="XM_009059425.1"/>
</dbReference>
<dbReference type="CTD" id="20239386"/>
<organism evidence="4 5">
    <name type="scientific">Lottia gigantea</name>
    <name type="common">Giant owl limpet</name>
    <dbReference type="NCBI Taxonomy" id="225164"/>
    <lineage>
        <taxon>Eukaryota</taxon>
        <taxon>Metazoa</taxon>
        <taxon>Spiralia</taxon>
        <taxon>Lophotrochozoa</taxon>
        <taxon>Mollusca</taxon>
        <taxon>Gastropoda</taxon>
        <taxon>Patellogastropoda</taxon>
        <taxon>Lottioidea</taxon>
        <taxon>Lottiidae</taxon>
        <taxon>Lottia</taxon>
    </lineage>
</organism>
<evidence type="ECO:0000256" key="2">
    <source>
        <dbReference type="SAM" id="MobiDB-lite"/>
    </source>
</evidence>
<accession>V4A4H6</accession>
<dbReference type="HOGENOM" id="CLU_253316_0_0_1"/>
<feature type="region of interest" description="Disordered" evidence="2">
    <location>
        <begin position="504"/>
        <end position="547"/>
    </location>
</feature>
<evidence type="ECO:0000313" key="4">
    <source>
        <dbReference type="EMBL" id="ESO91607.1"/>
    </source>
</evidence>
<reference evidence="4 5" key="1">
    <citation type="journal article" date="2013" name="Nature">
        <title>Insights into bilaterian evolution from three spiralian genomes.</title>
        <authorList>
            <person name="Simakov O."/>
            <person name="Marletaz F."/>
            <person name="Cho S.J."/>
            <person name="Edsinger-Gonzales E."/>
            <person name="Havlak P."/>
            <person name="Hellsten U."/>
            <person name="Kuo D.H."/>
            <person name="Larsson T."/>
            <person name="Lv J."/>
            <person name="Arendt D."/>
            <person name="Savage R."/>
            <person name="Osoegawa K."/>
            <person name="de Jong P."/>
            <person name="Grimwood J."/>
            <person name="Chapman J.A."/>
            <person name="Shapiro H."/>
            <person name="Aerts A."/>
            <person name="Otillar R.P."/>
            <person name="Terry A.Y."/>
            <person name="Boore J.L."/>
            <person name="Grigoriev I.V."/>
            <person name="Lindberg D.R."/>
            <person name="Seaver E.C."/>
            <person name="Weisblat D.A."/>
            <person name="Putnam N.H."/>
            <person name="Rokhsar D.S."/>
        </authorList>
    </citation>
    <scope>NUCLEOTIDE SEQUENCE [LARGE SCALE GENOMIC DNA]</scope>
</reference>
<feature type="region of interest" description="Disordered" evidence="2">
    <location>
        <begin position="586"/>
        <end position="624"/>
    </location>
</feature>
<dbReference type="Proteomes" id="UP000030746">
    <property type="component" value="Unassembled WGS sequence"/>
</dbReference>
<keyword evidence="5" id="KW-1185">Reference proteome</keyword>
<dbReference type="PROSITE" id="PS50157">
    <property type="entry name" value="ZINC_FINGER_C2H2_2"/>
    <property type="match status" value="1"/>
</dbReference>
<evidence type="ECO:0000259" key="3">
    <source>
        <dbReference type="PROSITE" id="PS50157"/>
    </source>
</evidence>
<protein>
    <recommendedName>
        <fullName evidence="3">C2H2-type domain-containing protein</fullName>
    </recommendedName>
</protein>
<feature type="compositionally biased region" description="Low complexity" evidence="2">
    <location>
        <begin position="455"/>
        <end position="469"/>
    </location>
</feature>
<dbReference type="OrthoDB" id="6160599at2759"/>
<dbReference type="InterPro" id="IPR013087">
    <property type="entry name" value="Znf_C2H2_type"/>
</dbReference>
<dbReference type="EMBL" id="KB202237">
    <property type="protein sequence ID" value="ESO91607.1"/>
    <property type="molecule type" value="Genomic_DNA"/>
</dbReference>
<name>V4A4H6_LOTGI</name>
<keyword evidence="1" id="KW-0479">Metal-binding</keyword>
<gene>
    <name evidence="4" type="ORF">LOTGIDRAFT_163332</name>
</gene>
<feature type="compositionally biased region" description="Basic and acidic residues" evidence="2">
    <location>
        <begin position="522"/>
        <end position="538"/>
    </location>
</feature>
<feature type="compositionally biased region" description="Polar residues" evidence="2">
    <location>
        <begin position="602"/>
        <end position="624"/>
    </location>
</feature>
<evidence type="ECO:0000313" key="5">
    <source>
        <dbReference type="Proteomes" id="UP000030746"/>
    </source>
</evidence>
<feature type="compositionally biased region" description="Low complexity" evidence="2">
    <location>
        <begin position="506"/>
        <end position="518"/>
    </location>
</feature>
<feature type="compositionally biased region" description="Low complexity" evidence="2">
    <location>
        <begin position="1282"/>
        <end position="1304"/>
    </location>
</feature>
<evidence type="ECO:0000256" key="1">
    <source>
        <dbReference type="PROSITE-ProRule" id="PRU00042"/>
    </source>
</evidence>
<feature type="region of interest" description="Disordered" evidence="2">
    <location>
        <begin position="1013"/>
        <end position="1032"/>
    </location>
</feature>